<dbReference type="AlphaFoldDB" id="A0A131XC11"/>
<feature type="compositionally biased region" description="Pro residues" evidence="1">
    <location>
        <begin position="113"/>
        <end position="125"/>
    </location>
</feature>
<reference evidence="3" key="1">
    <citation type="journal article" date="2017" name="Ticks Tick Borne Dis.">
        <title>An insight into the sialome of Hyalomma excavatum.</title>
        <authorList>
            <person name="Ribeiro J.M."/>
            <person name="Slovak M."/>
            <person name="Francischetti I.M."/>
        </authorList>
    </citation>
    <scope>NUCLEOTIDE SEQUENCE</scope>
    <source>
        <strain evidence="3">Samish</strain>
        <tissue evidence="3">Salivary glands</tissue>
    </source>
</reference>
<feature type="chain" id="PRO_5007283735" evidence="2">
    <location>
        <begin position="18"/>
        <end position="125"/>
    </location>
</feature>
<sequence>GLCLLLLVFSQPHLTNGFAVVVQPLGGGVVQPSPMGVPSTGMGMTGMNMGVGMGSMGVIPAIGSGAVQQPPPVVLTDSSGEQKVVGTVNPLNGAISVNADKLKEGLTGATGEEPPPPPAEEAPAE</sequence>
<feature type="region of interest" description="Disordered" evidence="1">
    <location>
        <begin position="99"/>
        <end position="125"/>
    </location>
</feature>
<feature type="non-terminal residue" evidence="3">
    <location>
        <position position="1"/>
    </location>
</feature>
<proteinExistence type="evidence at transcript level"/>
<dbReference type="EMBL" id="GEFH01005335">
    <property type="protein sequence ID" value="JAP63246.1"/>
    <property type="molecule type" value="mRNA"/>
</dbReference>
<evidence type="ECO:0000256" key="2">
    <source>
        <dbReference type="SAM" id="SignalP"/>
    </source>
</evidence>
<name>A0A131XC11_9ACAR</name>
<evidence type="ECO:0000313" key="3">
    <source>
        <dbReference type="EMBL" id="JAP63246.1"/>
    </source>
</evidence>
<evidence type="ECO:0000256" key="1">
    <source>
        <dbReference type="SAM" id="MobiDB-lite"/>
    </source>
</evidence>
<keyword evidence="2" id="KW-0732">Signal</keyword>
<protein>
    <submittedName>
        <fullName evidence="3">Putative conserved secreted protein</fullName>
    </submittedName>
</protein>
<feature type="signal peptide" evidence="2">
    <location>
        <begin position="1"/>
        <end position="17"/>
    </location>
</feature>
<accession>A0A131XC11</accession>
<organism evidence="3">
    <name type="scientific">Hyalomma excavatum</name>
    <dbReference type="NCBI Taxonomy" id="257692"/>
    <lineage>
        <taxon>Eukaryota</taxon>
        <taxon>Metazoa</taxon>
        <taxon>Ecdysozoa</taxon>
        <taxon>Arthropoda</taxon>
        <taxon>Chelicerata</taxon>
        <taxon>Arachnida</taxon>
        <taxon>Acari</taxon>
        <taxon>Parasitiformes</taxon>
        <taxon>Ixodida</taxon>
        <taxon>Ixodoidea</taxon>
        <taxon>Ixodidae</taxon>
        <taxon>Hyalomminae</taxon>
        <taxon>Hyalomma</taxon>
    </lineage>
</organism>